<feature type="coiled-coil region" evidence="1">
    <location>
        <begin position="64"/>
        <end position="98"/>
    </location>
</feature>
<dbReference type="EMBL" id="CP023434">
    <property type="protein sequence ID" value="AXY26565.1"/>
    <property type="molecule type" value="Genomic_DNA"/>
</dbReference>
<name>A0A347WNA8_9LACT</name>
<evidence type="ECO:0000313" key="3">
    <source>
        <dbReference type="EMBL" id="AXY26565.1"/>
    </source>
</evidence>
<dbReference type="AlphaFoldDB" id="A0A347WNA8"/>
<dbReference type="Pfam" id="PF13349">
    <property type="entry name" value="DUF4097"/>
    <property type="match status" value="1"/>
</dbReference>
<proteinExistence type="predicted"/>
<sequence>METKERIIELVRQNVISMEEALDLLEAAGHEQMDTFFSEAQETTTEHTEATDETYEEEAVSQATQADEQQIESYTEQIDSLTKQIDTKAEALVIAEQRIREFEILAEIDPLTEEMQEQVEQLKIRQYDLDKEITALYEELDEAKNQRAALQRKRVSTYTEDVKEFFERNTEKVTDTASQFGQEGKRLGKWVKGSVQDFMDNFKMRDIQFNMNIPWIKESEQKLEVEVDAGPAKNVKVRIPNGSLDIHTHEAEHIYLAGTAQLYGNFEQALLDSWENGEIVSVDEQEIYLDFESPRVLFKGSLWLPKRAYQSFVIENWNGDIQLDQLTSESIKVNSKNGNITVTNSEIEHFESQQVNGNALLNEVAFAFADIHTYNGDIRVINQVNNIDAQTLAGSIYITKRVPSDANMNLKTVSGDIKVSVPGGMNVRAYSTNDASNIKSRLANASEEKADDTHVIQRFMNSDASQANIHTSQVTGDLYLKDAEDSE</sequence>
<feature type="domain" description="DUF4097" evidence="2">
    <location>
        <begin position="212"/>
        <end position="472"/>
    </location>
</feature>
<dbReference type="OrthoDB" id="2240743at2"/>
<evidence type="ECO:0000256" key="1">
    <source>
        <dbReference type="SAM" id="Coils"/>
    </source>
</evidence>
<keyword evidence="4" id="KW-1185">Reference proteome</keyword>
<dbReference type="RefSeq" id="WP_118991421.1">
    <property type="nucleotide sequence ID" value="NZ_CP023434.1"/>
</dbReference>
<feature type="coiled-coil region" evidence="1">
    <location>
        <begin position="126"/>
        <end position="160"/>
    </location>
</feature>
<dbReference type="Proteomes" id="UP000263232">
    <property type="component" value="Chromosome"/>
</dbReference>
<reference evidence="3 4" key="1">
    <citation type="submission" date="2017-09" db="EMBL/GenBank/DDBJ databases">
        <title>Complete genome sequence of Oxytococcus suis strain ZY16052.</title>
        <authorList>
            <person name="Li F."/>
        </authorList>
    </citation>
    <scope>NUCLEOTIDE SEQUENCE [LARGE SCALE GENOMIC DNA]</scope>
    <source>
        <strain evidence="3 4">ZY16052</strain>
    </source>
</reference>
<dbReference type="InterPro" id="IPR025164">
    <property type="entry name" value="Toastrack_DUF4097"/>
</dbReference>
<evidence type="ECO:0000259" key="2">
    <source>
        <dbReference type="Pfam" id="PF13349"/>
    </source>
</evidence>
<accession>A0A347WNA8</accession>
<dbReference type="KEGG" id="abae:CL176_11460"/>
<organism evidence="3 4">
    <name type="scientific">Suicoccus acidiformans</name>
    <dbReference type="NCBI Taxonomy" id="2036206"/>
    <lineage>
        <taxon>Bacteria</taxon>
        <taxon>Bacillati</taxon>
        <taxon>Bacillota</taxon>
        <taxon>Bacilli</taxon>
        <taxon>Lactobacillales</taxon>
        <taxon>Aerococcaceae</taxon>
        <taxon>Suicoccus</taxon>
    </lineage>
</organism>
<keyword evidence="1" id="KW-0175">Coiled coil</keyword>
<evidence type="ECO:0000313" key="4">
    <source>
        <dbReference type="Proteomes" id="UP000263232"/>
    </source>
</evidence>
<protein>
    <recommendedName>
        <fullName evidence="2">DUF4097 domain-containing protein</fullName>
    </recommendedName>
</protein>
<gene>
    <name evidence="3" type="ORF">CL176_11460</name>
</gene>